<dbReference type="PANTHER" id="PTHR21576:SF158">
    <property type="entry name" value="RIBOSOMAL RNA-PROCESSING PROTEIN 12-LIKE CONSERVED DOMAIN-CONTAINING PROTEIN"/>
    <property type="match status" value="1"/>
</dbReference>
<feature type="transmembrane region" description="Helical" evidence="5">
    <location>
        <begin position="391"/>
        <end position="414"/>
    </location>
</feature>
<evidence type="ECO:0000313" key="7">
    <source>
        <dbReference type="Proteomes" id="UP001186944"/>
    </source>
</evidence>
<keyword evidence="4 5" id="KW-0472">Membrane</keyword>
<evidence type="ECO:0000256" key="2">
    <source>
        <dbReference type="ARBA" id="ARBA00022692"/>
    </source>
</evidence>
<gene>
    <name evidence="6" type="ORF">FSP39_003504</name>
</gene>
<feature type="transmembrane region" description="Helical" evidence="5">
    <location>
        <begin position="434"/>
        <end position="455"/>
    </location>
</feature>
<feature type="transmembrane region" description="Helical" evidence="5">
    <location>
        <begin position="57"/>
        <end position="76"/>
    </location>
</feature>
<dbReference type="InterPro" id="IPR036259">
    <property type="entry name" value="MFS_trans_sf"/>
</dbReference>
<feature type="transmembrane region" description="Helical" evidence="5">
    <location>
        <begin position="114"/>
        <end position="138"/>
    </location>
</feature>
<feature type="transmembrane region" description="Helical" evidence="5">
    <location>
        <begin position="83"/>
        <end position="102"/>
    </location>
</feature>
<evidence type="ECO:0000313" key="6">
    <source>
        <dbReference type="EMBL" id="KAK3105690.1"/>
    </source>
</evidence>
<keyword evidence="7" id="KW-1185">Reference proteome</keyword>
<sequence>SCYPEIGHHYRIFHALKWIGLVVGCLAKFVTGTLYVFNVYQDDIKETFNYTQKEVELQSSLINLGLGFGFLPGLFYDRFGPTWASFLGVLVSMTAYTLLWSTSKDPLFYSNKSWLSGIYFFLAGFGSVFTYMVALNTNIINFDAKHRSKIVGLLNAFFAGSPSIFSIIYYQAIQTNDSTESFGTFMLMFAICFVVTDIICMLFLRLYTPPRSESTEYLPDLDGSERHKEMSDLSTHKDAICCSQGETNLKEHLPIRKLFQRIDYWLFLGLFSFSSLVGLVFLNNLTVITKSNGLSSHDQEIVLIIPITNALVSAGTGLISDLLKERVPRVFLLVVACACFTGCAAIGMIWGDSYIILCIATFLSGTGIGILWTLCPTVVSEMLYVGDIGRNWGIALLIGSVLGWAMQEAFGVLYDHQTPSGQINCTTGMNCVRTGLLLLVISGAISIACGIALLLKRYIRKCCKCC</sequence>
<proteinExistence type="predicted"/>
<feature type="transmembrane region" description="Helical" evidence="5">
    <location>
        <begin position="182"/>
        <end position="204"/>
    </location>
</feature>
<reference evidence="6" key="1">
    <citation type="submission" date="2019-08" db="EMBL/GenBank/DDBJ databases">
        <title>The improved chromosome-level genome for the pearl oyster Pinctada fucata martensii using PacBio sequencing and Hi-C.</title>
        <authorList>
            <person name="Zheng Z."/>
        </authorList>
    </citation>
    <scope>NUCLEOTIDE SEQUENCE</scope>
    <source>
        <strain evidence="6">ZZ-2019</strain>
        <tissue evidence="6">Adductor muscle</tissue>
    </source>
</reference>
<dbReference type="SUPFAM" id="SSF103473">
    <property type="entry name" value="MFS general substrate transporter"/>
    <property type="match status" value="1"/>
</dbReference>
<feature type="transmembrane region" description="Helical" evidence="5">
    <location>
        <begin position="18"/>
        <end position="37"/>
    </location>
</feature>
<keyword evidence="3 5" id="KW-1133">Transmembrane helix</keyword>
<dbReference type="GO" id="GO:0016020">
    <property type="term" value="C:membrane"/>
    <property type="evidence" value="ECO:0007669"/>
    <property type="project" value="UniProtKB-SubCell"/>
</dbReference>
<dbReference type="InterPro" id="IPR011701">
    <property type="entry name" value="MFS"/>
</dbReference>
<feature type="transmembrane region" description="Helical" evidence="5">
    <location>
        <begin position="150"/>
        <end position="170"/>
    </location>
</feature>
<dbReference type="Proteomes" id="UP001186944">
    <property type="component" value="Unassembled WGS sequence"/>
</dbReference>
<feature type="transmembrane region" description="Helical" evidence="5">
    <location>
        <begin position="330"/>
        <end position="348"/>
    </location>
</feature>
<evidence type="ECO:0000256" key="3">
    <source>
        <dbReference type="ARBA" id="ARBA00022989"/>
    </source>
</evidence>
<feature type="non-terminal residue" evidence="6">
    <location>
        <position position="1"/>
    </location>
</feature>
<dbReference type="Gene3D" id="1.20.1250.20">
    <property type="entry name" value="MFS general substrate transporter like domains"/>
    <property type="match status" value="1"/>
</dbReference>
<dbReference type="AlphaFoldDB" id="A0AA88YUC4"/>
<name>A0AA88YUC4_PINIB</name>
<protein>
    <submittedName>
        <fullName evidence="6">Uncharacterized protein</fullName>
    </submittedName>
</protein>
<keyword evidence="2 5" id="KW-0812">Transmembrane</keyword>
<comment type="caution">
    <text evidence="6">The sequence shown here is derived from an EMBL/GenBank/DDBJ whole genome shotgun (WGS) entry which is preliminary data.</text>
</comment>
<accession>A0AA88YUC4</accession>
<dbReference type="EMBL" id="VSWD01000003">
    <property type="protein sequence ID" value="KAK3105690.1"/>
    <property type="molecule type" value="Genomic_DNA"/>
</dbReference>
<dbReference type="Pfam" id="PF07690">
    <property type="entry name" value="MFS_1"/>
    <property type="match status" value="1"/>
</dbReference>
<organism evidence="6 7">
    <name type="scientific">Pinctada imbricata</name>
    <name type="common">Atlantic pearl-oyster</name>
    <name type="synonym">Pinctada martensii</name>
    <dbReference type="NCBI Taxonomy" id="66713"/>
    <lineage>
        <taxon>Eukaryota</taxon>
        <taxon>Metazoa</taxon>
        <taxon>Spiralia</taxon>
        <taxon>Lophotrochozoa</taxon>
        <taxon>Mollusca</taxon>
        <taxon>Bivalvia</taxon>
        <taxon>Autobranchia</taxon>
        <taxon>Pteriomorphia</taxon>
        <taxon>Pterioida</taxon>
        <taxon>Pterioidea</taxon>
        <taxon>Pteriidae</taxon>
        <taxon>Pinctada</taxon>
    </lineage>
</organism>
<evidence type="ECO:0000256" key="1">
    <source>
        <dbReference type="ARBA" id="ARBA00004141"/>
    </source>
</evidence>
<evidence type="ECO:0000256" key="5">
    <source>
        <dbReference type="SAM" id="Phobius"/>
    </source>
</evidence>
<feature type="transmembrane region" description="Helical" evidence="5">
    <location>
        <begin position="301"/>
        <end position="323"/>
    </location>
</feature>
<feature type="transmembrane region" description="Helical" evidence="5">
    <location>
        <begin position="354"/>
        <end position="379"/>
    </location>
</feature>
<dbReference type="PANTHER" id="PTHR21576">
    <property type="entry name" value="UNCHARACTERIZED NODULIN-LIKE PROTEIN"/>
    <property type="match status" value="1"/>
</dbReference>
<comment type="subcellular location">
    <subcellularLocation>
        <location evidence="1">Membrane</location>
        <topology evidence="1">Multi-pass membrane protein</topology>
    </subcellularLocation>
</comment>
<dbReference type="GO" id="GO:0022857">
    <property type="term" value="F:transmembrane transporter activity"/>
    <property type="evidence" value="ECO:0007669"/>
    <property type="project" value="InterPro"/>
</dbReference>
<evidence type="ECO:0000256" key="4">
    <source>
        <dbReference type="ARBA" id="ARBA00023136"/>
    </source>
</evidence>
<feature type="transmembrane region" description="Helical" evidence="5">
    <location>
        <begin position="264"/>
        <end position="281"/>
    </location>
</feature>